<dbReference type="AlphaFoldDB" id="A0A418LXK5"/>
<name>A0A418LXK5_9BACT</name>
<dbReference type="EMBL" id="QXED01000014">
    <property type="protein sequence ID" value="RIV17994.1"/>
    <property type="molecule type" value="Genomic_DNA"/>
</dbReference>
<comment type="caution">
    <text evidence="1">The sequence shown here is derived from an EMBL/GenBank/DDBJ whole genome shotgun (WGS) entry which is preliminary data.</text>
</comment>
<evidence type="ECO:0000313" key="2">
    <source>
        <dbReference type="Proteomes" id="UP000283523"/>
    </source>
</evidence>
<organism evidence="1 2">
    <name type="scientific">Fibrisoma montanum</name>
    <dbReference type="NCBI Taxonomy" id="2305895"/>
    <lineage>
        <taxon>Bacteria</taxon>
        <taxon>Pseudomonadati</taxon>
        <taxon>Bacteroidota</taxon>
        <taxon>Cytophagia</taxon>
        <taxon>Cytophagales</taxon>
        <taxon>Spirosomataceae</taxon>
        <taxon>Fibrisoma</taxon>
    </lineage>
</organism>
<dbReference type="RefSeq" id="WP_119671494.1">
    <property type="nucleotide sequence ID" value="NZ_QXED01000014.1"/>
</dbReference>
<protein>
    <submittedName>
        <fullName evidence="1">DUF4126 domain-containing protein</fullName>
    </submittedName>
</protein>
<proteinExistence type="predicted"/>
<reference evidence="1 2" key="1">
    <citation type="submission" date="2018-08" db="EMBL/GenBank/DDBJ databases">
        <title>Fibrisoma montanum sp. nov., isolated from Danxia mountain soil.</title>
        <authorList>
            <person name="Huang Y."/>
        </authorList>
    </citation>
    <scope>NUCLEOTIDE SEQUENCE [LARGE SCALE GENOMIC DNA]</scope>
    <source>
        <strain evidence="1 2">HYT19</strain>
    </source>
</reference>
<gene>
    <name evidence="1" type="ORF">DYU11_30275</name>
</gene>
<evidence type="ECO:0000313" key="1">
    <source>
        <dbReference type="EMBL" id="RIV17994.1"/>
    </source>
</evidence>
<sequence length="164" mass="16962">MINTYFRAFSLGVIAGMRSMTAPALLSRKLVRTIPTKQPSKPIHYLALPTTSMVLTTLAGGELIADKVPSAPNRTEPPVFGSRVVTGATCGAFLSQVEGGEVAAGAAAGGLGAAVGTVAFFQLRMWLTRGLGIPDPVVALAEDALAITLGWQVVNSIEPDVQTA</sequence>
<dbReference type="OrthoDB" id="9812409at2"/>
<accession>A0A418LXK5</accession>
<keyword evidence="2" id="KW-1185">Reference proteome</keyword>
<dbReference type="Proteomes" id="UP000283523">
    <property type="component" value="Unassembled WGS sequence"/>
</dbReference>